<comment type="similarity">
    <text evidence="1">Belongs to the GST superfamily. Phi family.</text>
</comment>
<keyword evidence="9" id="KW-1185">Reference proteome</keyword>
<dbReference type="InterPro" id="IPR034347">
    <property type="entry name" value="GST_Phi_C"/>
</dbReference>
<keyword evidence="5" id="KW-1133">Transmembrane helix</keyword>
<protein>
    <recommendedName>
        <fullName evidence="2">glutathione transferase</fullName>
        <ecNumber evidence="2">2.5.1.18</ecNumber>
    </recommendedName>
</protein>
<dbReference type="EC" id="2.5.1.18" evidence="2"/>
<dbReference type="FunFam" id="1.20.1050.10:FF:000004">
    <property type="entry name" value="Glutathione S-transferase F2"/>
    <property type="match status" value="1"/>
</dbReference>
<accession>A0A2G5CRC1</accession>
<dbReference type="Pfam" id="PF00043">
    <property type="entry name" value="GST_C"/>
    <property type="match status" value="1"/>
</dbReference>
<evidence type="ECO:0000259" key="7">
    <source>
        <dbReference type="PROSITE" id="PS50405"/>
    </source>
</evidence>
<dbReference type="EMBL" id="KZ305057">
    <property type="protein sequence ID" value="PIA33730.1"/>
    <property type="molecule type" value="Genomic_DNA"/>
</dbReference>
<keyword evidence="5" id="KW-0812">Transmembrane</keyword>
<keyword evidence="5" id="KW-0472">Membrane</keyword>
<dbReference type="Gene3D" id="3.40.30.10">
    <property type="entry name" value="Glutaredoxin"/>
    <property type="match status" value="1"/>
</dbReference>
<dbReference type="FunFam" id="3.40.30.10:FF:000016">
    <property type="entry name" value="Glutathione S-transferase F2"/>
    <property type="match status" value="1"/>
</dbReference>
<dbReference type="CDD" id="cd03187">
    <property type="entry name" value="GST_C_Phi"/>
    <property type="match status" value="1"/>
</dbReference>
<dbReference type="CDD" id="cd03053">
    <property type="entry name" value="GST_N_Phi"/>
    <property type="match status" value="1"/>
</dbReference>
<dbReference type="PANTHER" id="PTHR43900">
    <property type="entry name" value="GLUTATHIONE S-TRANSFERASE RHO"/>
    <property type="match status" value="1"/>
</dbReference>
<dbReference type="SFLD" id="SFLDG00358">
    <property type="entry name" value="Main_(cytGST)"/>
    <property type="match status" value="1"/>
</dbReference>
<feature type="domain" description="GST C-terminal" evidence="7">
    <location>
        <begin position="147"/>
        <end position="271"/>
    </location>
</feature>
<dbReference type="InterPro" id="IPR040079">
    <property type="entry name" value="Glutathione_S-Trfase"/>
</dbReference>
<dbReference type="GO" id="GO:0043295">
    <property type="term" value="F:glutathione binding"/>
    <property type="evidence" value="ECO:0007669"/>
    <property type="project" value="TreeGrafter"/>
</dbReference>
<dbReference type="SUPFAM" id="SSF52833">
    <property type="entry name" value="Thioredoxin-like"/>
    <property type="match status" value="1"/>
</dbReference>
<evidence type="ECO:0000259" key="6">
    <source>
        <dbReference type="PROSITE" id="PS50404"/>
    </source>
</evidence>
<dbReference type="InterPro" id="IPR010987">
    <property type="entry name" value="Glutathione-S-Trfase_C-like"/>
</dbReference>
<dbReference type="PROSITE" id="PS50404">
    <property type="entry name" value="GST_NTER"/>
    <property type="match status" value="1"/>
</dbReference>
<feature type="transmembrane region" description="Helical" evidence="5">
    <location>
        <begin position="29"/>
        <end position="51"/>
    </location>
</feature>
<sequence length="271" mass="30740">MVEYINNYSSKQSSYILSLVLCSKSPQLFLLYLYLFLLLKPTFVLLFLSIFSKNIISQAMAAVKVYGMPLSSCTARVLTCLIEKGVEYELIPRNLAVGEHKQPTFLAKQPFGQIPVLEDGDLTLFAIAKYVAYKYKDQGTDLLRHENVKESALVLVWTEVESQQYNPPISTLVYELLIKGMYGMTTDQAVVDAQSEKLGKVLDVYEARLTENKYLAGNSYSLADQNHIPYTYFLMKTSAASLINSRPHVKAWWEDISSRPSFQKVLTLTQK</sequence>
<dbReference type="InterPro" id="IPR004045">
    <property type="entry name" value="Glutathione_S-Trfase_N"/>
</dbReference>
<evidence type="ECO:0000313" key="9">
    <source>
        <dbReference type="Proteomes" id="UP000230069"/>
    </source>
</evidence>
<dbReference type="GO" id="GO:0005737">
    <property type="term" value="C:cytoplasm"/>
    <property type="evidence" value="ECO:0007669"/>
    <property type="project" value="TreeGrafter"/>
</dbReference>
<dbReference type="SUPFAM" id="SSF47616">
    <property type="entry name" value="GST C-terminal domain-like"/>
    <property type="match status" value="1"/>
</dbReference>
<organism evidence="8 9">
    <name type="scientific">Aquilegia coerulea</name>
    <name type="common">Rocky mountain columbine</name>
    <dbReference type="NCBI Taxonomy" id="218851"/>
    <lineage>
        <taxon>Eukaryota</taxon>
        <taxon>Viridiplantae</taxon>
        <taxon>Streptophyta</taxon>
        <taxon>Embryophyta</taxon>
        <taxon>Tracheophyta</taxon>
        <taxon>Spermatophyta</taxon>
        <taxon>Magnoliopsida</taxon>
        <taxon>Ranunculales</taxon>
        <taxon>Ranunculaceae</taxon>
        <taxon>Thalictroideae</taxon>
        <taxon>Aquilegia</taxon>
    </lineage>
</organism>
<evidence type="ECO:0000256" key="1">
    <source>
        <dbReference type="ARBA" id="ARBA00010128"/>
    </source>
</evidence>
<dbReference type="SFLD" id="SFLDG01154">
    <property type="entry name" value="Main.5:_Phi-like"/>
    <property type="match status" value="1"/>
</dbReference>
<dbReference type="InterPro" id="IPR036249">
    <property type="entry name" value="Thioredoxin-like_sf"/>
</dbReference>
<dbReference type="GO" id="GO:0006749">
    <property type="term" value="P:glutathione metabolic process"/>
    <property type="evidence" value="ECO:0007669"/>
    <property type="project" value="TreeGrafter"/>
</dbReference>
<evidence type="ECO:0000256" key="4">
    <source>
        <dbReference type="ARBA" id="ARBA00047960"/>
    </source>
</evidence>
<dbReference type="GO" id="GO:0009636">
    <property type="term" value="P:response to toxic substance"/>
    <property type="evidence" value="ECO:0007669"/>
    <property type="project" value="UniProtKB-ARBA"/>
</dbReference>
<evidence type="ECO:0000256" key="2">
    <source>
        <dbReference type="ARBA" id="ARBA00012452"/>
    </source>
</evidence>
<proteinExistence type="inferred from homology"/>
<keyword evidence="3" id="KW-0808">Transferase</keyword>
<dbReference type="AlphaFoldDB" id="A0A2G5CRC1"/>
<dbReference type="Pfam" id="PF02798">
    <property type="entry name" value="GST_N"/>
    <property type="match status" value="1"/>
</dbReference>
<comment type="catalytic activity">
    <reaction evidence="4">
        <text>RX + glutathione = an S-substituted glutathione + a halide anion + H(+)</text>
        <dbReference type="Rhea" id="RHEA:16437"/>
        <dbReference type="ChEBI" id="CHEBI:15378"/>
        <dbReference type="ChEBI" id="CHEBI:16042"/>
        <dbReference type="ChEBI" id="CHEBI:17792"/>
        <dbReference type="ChEBI" id="CHEBI:57925"/>
        <dbReference type="ChEBI" id="CHEBI:90779"/>
        <dbReference type="EC" id="2.5.1.18"/>
    </reaction>
</comment>
<evidence type="ECO:0000313" key="8">
    <source>
        <dbReference type="EMBL" id="PIA33730.1"/>
    </source>
</evidence>
<dbReference type="SFLD" id="SFLDS00019">
    <property type="entry name" value="Glutathione_Transferase_(cytos"/>
    <property type="match status" value="1"/>
</dbReference>
<dbReference type="PROSITE" id="PS50405">
    <property type="entry name" value="GST_CTER"/>
    <property type="match status" value="1"/>
</dbReference>
<name>A0A2G5CRC1_AQUCA</name>
<feature type="domain" description="GST N-terminal" evidence="6">
    <location>
        <begin position="61"/>
        <end position="139"/>
    </location>
</feature>
<dbReference type="InParanoid" id="A0A2G5CRC1"/>
<dbReference type="Proteomes" id="UP000230069">
    <property type="component" value="Unassembled WGS sequence"/>
</dbReference>
<evidence type="ECO:0000256" key="5">
    <source>
        <dbReference type="SAM" id="Phobius"/>
    </source>
</evidence>
<dbReference type="OrthoDB" id="422574at2759"/>
<dbReference type="PANTHER" id="PTHR43900:SF3">
    <property type="entry name" value="GLUTATHIONE S-TRANSFERASE RHO"/>
    <property type="match status" value="1"/>
</dbReference>
<gene>
    <name evidence="8" type="ORF">AQUCO_04000058v1</name>
</gene>
<evidence type="ECO:0000256" key="3">
    <source>
        <dbReference type="ARBA" id="ARBA00022679"/>
    </source>
</evidence>
<dbReference type="Gene3D" id="1.20.1050.10">
    <property type="match status" value="1"/>
</dbReference>
<dbReference type="InterPro" id="IPR036282">
    <property type="entry name" value="Glutathione-S-Trfase_C_sf"/>
</dbReference>
<dbReference type="STRING" id="218851.A0A2G5CRC1"/>
<dbReference type="GO" id="GO:0004364">
    <property type="term" value="F:glutathione transferase activity"/>
    <property type="evidence" value="ECO:0007669"/>
    <property type="project" value="UniProtKB-EC"/>
</dbReference>
<reference evidence="8 9" key="1">
    <citation type="submission" date="2017-09" db="EMBL/GenBank/DDBJ databases">
        <title>WGS assembly of Aquilegia coerulea Goldsmith.</title>
        <authorList>
            <person name="Hodges S."/>
            <person name="Kramer E."/>
            <person name="Nordborg M."/>
            <person name="Tomkins J."/>
            <person name="Borevitz J."/>
            <person name="Derieg N."/>
            <person name="Yan J."/>
            <person name="Mihaltcheva S."/>
            <person name="Hayes R.D."/>
            <person name="Rokhsar D."/>
        </authorList>
    </citation>
    <scope>NUCLEOTIDE SEQUENCE [LARGE SCALE GENOMIC DNA]</scope>
    <source>
        <strain evidence="9">cv. Goldsmith</strain>
    </source>
</reference>
<dbReference type="InterPro" id="IPR004046">
    <property type="entry name" value="GST_C"/>
</dbReference>